<gene>
    <name evidence="5" type="ORF">QR680_004980</name>
</gene>
<comment type="similarity">
    <text evidence="1">Belongs to the peptidase C48 family.</text>
</comment>
<feature type="domain" description="Ubiquitin-like protease family profile" evidence="4">
    <location>
        <begin position="1"/>
        <end position="200"/>
    </location>
</feature>
<dbReference type="Pfam" id="PF02902">
    <property type="entry name" value="Peptidase_C48"/>
    <property type="match status" value="1"/>
</dbReference>
<dbReference type="Proteomes" id="UP001175271">
    <property type="component" value="Unassembled WGS sequence"/>
</dbReference>
<dbReference type="GO" id="GO:0008234">
    <property type="term" value="F:cysteine-type peptidase activity"/>
    <property type="evidence" value="ECO:0007669"/>
    <property type="project" value="InterPro"/>
</dbReference>
<evidence type="ECO:0000256" key="2">
    <source>
        <dbReference type="ARBA" id="ARBA00022670"/>
    </source>
</evidence>
<keyword evidence="3" id="KW-0378">Hydrolase</keyword>
<protein>
    <recommendedName>
        <fullName evidence="4">Ubiquitin-like protease family profile domain-containing protein</fullName>
    </recommendedName>
</protein>
<proteinExistence type="inferred from homology"/>
<keyword evidence="2" id="KW-0645">Protease</keyword>
<dbReference type="InterPro" id="IPR003653">
    <property type="entry name" value="Peptidase_C48_C"/>
</dbReference>
<evidence type="ECO:0000256" key="3">
    <source>
        <dbReference type="ARBA" id="ARBA00022801"/>
    </source>
</evidence>
<reference evidence="5" key="1">
    <citation type="submission" date="2023-06" db="EMBL/GenBank/DDBJ databases">
        <title>Genomic analysis of the entomopathogenic nematode Steinernema hermaphroditum.</title>
        <authorList>
            <person name="Schwarz E.M."/>
            <person name="Heppert J.K."/>
            <person name="Baniya A."/>
            <person name="Schwartz H.T."/>
            <person name="Tan C.-H."/>
            <person name="Antoshechkin I."/>
            <person name="Sternberg P.W."/>
            <person name="Goodrich-Blair H."/>
            <person name="Dillman A.R."/>
        </authorList>
    </citation>
    <scope>NUCLEOTIDE SEQUENCE</scope>
    <source>
        <strain evidence="5">PS9179</strain>
        <tissue evidence="5">Whole animal</tissue>
    </source>
</reference>
<dbReference type="InterPro" id="IPR038765">
    <property type="entry name" value="Papain-like_cys_pep_sf"/>
</dbReference>
<dbReference type="GO" id="GO:0006508">
    <property type="term" value="P:proteolysis"/>
    <property type="evidence" value="ECO:0007669"/>
    <property type="project" value="UniProtKB-KW"/>
</dbReference>
<accession>A0AA39HQF1</accession>
<evidence type="ECO:0000259" key="4">
    <source>
        <dbReference type="PROSITE" id="PS50600"/>
    </source>
</evidence>
<dbReference type="EMBL" id="JAUCMV010000003">
    <property type="protein sequence ID" value="KAK0410155.1"/>
    <property type="molecule type" value="Genomic_DNA"/>
</dbReference>
<evidence type="ECO:0000313" key="5">
    <source>
        <dbReference type="EMBL" id="KAK0410155.1"/>
    </source>
</evidence>
<dbReference type="AlphaFoldDB" id="A0AA39HQF1"/>
<organism evidence="5 6">
    <name type="scientific">Steinernema hermaphroditum</name>
    <dbReference type="NCBI Taxonomy" id="289476"/>
    <lineage>
        <taxon>Eukaryota</taxon>
        <taxon>Metazoa</taxon>
        <taxon>Ecdysozoa</taxon>
        <taxon>Nematoda</taxon>
        <taxon>Chromadorea</taxon>
        <taxon>Rhabditida</taxon>
        <taxon>Tylenchina</taxon>
        <taxon>Panagrolaimomorpha</taxon>
        <taxon>Strongyloidoidea</taxon>
        <taxon>Steinernematidae</taxon>
        <taxon>Steinernema</taxon>
    </lineage>
</organism>
<comment type="caution">
    <text evidence="5">The sequence shown here is derived from an EMBL/GenBank/DDBJ whole genome shotgun (WGS) entry which is preliminary data.</text>
</comment>
<dbReference type="PROSITE" id="PS50600">
    <property type="entry name" value="ULP_PROTEASE"/>
    <property type="match status" value="1"/>
</dbReference>
<dbReference type="SUPFAM" id="SSF54001">
    <property type="entry name" value="Cysteine proteinases"/>
    <property type="match status" value="1"/>
</dbReference>
<sequence>MTVLTEMESAKATSTAPNILPSFVASRLDFEGAREVIKKGWSVAEDNVTEKNYLTSSVVILSLHLLLEITPEAEDVAFVAPDFFSEENAVMNFFSRGGGSPRVVLFPRCHSAHWTLWSLDVQAWTLTHFDSLRTSGPSMASLRGFIASDYTRILKTARVTFPDLQRKKILQIRFEETPASHSQVDGYNCGVFVLSFAEQIMARGRIEKQNSFDVAVARRMVAAALNQ</sequence>
<keyword evidence="6" id="KW-1185">Reference proteome</keyword>
<dbReference type="Gene3D" id="3.40.395.10">
    <property type="entry name" value="Adenoviral Proteinase, Chain A"/>
    <property type="match status" value="1"/>
</dbReference>
<evidence type="ECO:0000256" key="1">
    <source>
        <dbReference type="ARBA" id="ARBA00005234"/>
    </source>
</evidence>
<name>A0AA39HQF1_9BILA</name>
<evidence type="ECO:0000313" key="6">
    <source>
        <dbReference type="Proteomes" id="UP001175271"/>
    </source>
</evidence>